<accession>W2JS25</accession>
<evidence type="ECO:0000256" key="1">
    <source>
        <dbReference type="SAM" id="MobiDB-lite"/>
    </source>
</evidence>
<sequence>MSTSTPTPSALPTRKPSRIQVSNANERSGANKNLTPPRTPRPVRDH</sequence>
<name>W2JS25_PHYNI</name>
<protein>
    <submittedName>
        <fullName evidence="2">Uncharacterized protein</fullName>
    </submittedName>
</protein>
<dbReference type="Proteomes" id="UP000053864">
    <property type="component" value="Unassembled WGS sequence"/>
</dbReference>
<feature type="compositionally biased region" description="Polar residues" evidence="1">
    <location>
        <begin position="19"/>
        <end position="36"/>
    </location>
</feature>
<reference evidence="2 3" key="1">
    <citation type="submission" date="2013-11" db="EMBL/GenBank/DDBJ databases">
        <title>The Genome Sequence of Phytophthora parasitica CJ05E6.</title>
        <authorList>
            <consortium name="The Broad Institute Genomics Platform"/>
            <person name="Russ C."/>
            <person name="Tyler B."/>
            <person name="Panabieres F."/>
            <person name="Shan W."/>
            <person name="Tripathy S."/>
            <person name="Grunwald N."/>
            <person name="Machado M."/>
            <person name="Johnson C.S."/>
            <person name="Arredondo F."/>
            <person name="Hong C."/>
            <person name="Coffey M."/>
            <person name="Young S.K."/>
            <person name="Zeng Q."/>
            <person name="Gargeya S."/>
            <person name="Fitzgerald M."/>
            <person name="Abouelleil A."/>
            <person name="Alvarado L."/>
            <person name="Chapman S.B."/>
            <person name="Gainer-Dewar J."/>
            <person name="Goldberg J."/>
            <person name="Griggs A."/>
            <person name="Gujja S."/>
            <person name="Hansen M."/>
            <person name="Howarth C."/>
            <person name="Imamovic A."/>
            <person name="Ireland A."/>
            <person name="Larimer J."/>
            <person name="McCowan C."/>
            <person name="Murphy C."/>
            <person name="Pearson M."/>
            <person name="Poon T.W."/>
            <person name="Priest M."/>
            <person name="Roberts A."/>
            <person name="Saif S."/>
            <person name="Shea T."/>
            <person name="Sykes S."/>
            <person name="Wortman J."/>
            <person name="Nusbaum C."/>
            <person name="Birren B."/>
        </authorList>
    </citation>
    <scope>NUCLEOTIDE SEQUENCE [LARGE SCALE GENOMIC DNA]</scope>
    <source>
        <strain evidence="2 3">CJ05E6</strain>
    </source>
</reference>
<organism evidence="2 3">
    <name type="scientific">Phytophthora nicotianae</name>
    <name type="common">Potato buckeye rot agent</name>
    <name type="synonym">Phytophthora parasitica</name>
    <dbReference type="NCBI Taxonomy" id="4792"/>
    <lineage>
        <taxon>Eukaryota</taxon>
        <taxon>Sar</taxon>
        <taxon>Stramenopiles</taxon>
        <taxon>Oomycota</taxon>
        <taxon>Peronosporomycetes</taxon>
        <taxon>Peronosporales</taxon>
        <taxon>Peronosporaceae</taxon>
        <taxon>Phytophthora</taxon>
    </lineage>
</organism>
<dbReference type="AlphaFoldDB" id="W2JS25"/>
<feature type="compositionally biased region" description="Low complexity" evidence="1">
    <location>
        <begin position="1"/>
        <end position="13"/>
    </location>
</feature>
<dbReference type="EMBL" id="KI670660">
    <property type="protein sequence ID" value="ETL49214.1"/>
    <property type="molecule type" value="Genomic_DNA"/>
</dbReference>
<proteinExistence type="predicted"/>
<feature type="region of interest" description="Disordered" evidence="1">
    <location>
        <begin position="1"/>
        <end position="46"/>
    </location>
</feature>
<evidence type="ECO:0000313" key="3">
    <source>
        <dbReference type="Proteomes" id="UP000053864"/>
    </source>
</evidence>
<evidence type="ECO:0000313" key="2">
    <source>
        <dbReference type="EMBL" id="ETL49214.1"/>
    </source>
</evidence>
<gene>
    <name evidence="2" type="ORF">L916_01260</name>
</gene>